<evidence type="ECO:0000313" key="1">
    <source>
        <dbReference type="EMBL" id="OSM03960.1"/>
    </source>
</evidence>
<comment type="caution">
    <text evidence="1">The sequence shown here is derived from an EMBL/GenBank/DDBJ whole genome shotgun (WGS) entry which is preliminary data.</text>
</comment>
<dbReference type="EMBL" id="LVJN01000019">
    <property type="protein sequence ID" value="OSM03960.1"/>
    <property type="molecule type" value="Genomic_DNA"/>
</dbReference>
<name>A0A1Y2K3Q9_9PROT</name>
<organism evidence="1 2">
    <name type="scientific">Magnetofaba australis IT-1</name>
    <dbReference type="NCBI Taxonomy" id="1434232"/>
    <lineage>
        <taxon>Bacteria</taxon>
        <taxon>Pseudomonadati</taxon>
        <taxon>Pseudomonadota</taxon>
        <taxon>Magnetococcia</taxon>
        <taxon>Magnetococcales</taxon>
        <taxon>Magnetococcaceae</taxon>
        <taxon>Magnetofaba</taxon>
    </lineage>
</organism>
<dbReference type="Gene3D" id="3.20.20.370">
    <property type="entry name" value="Glycoside hydrolase/deacetylase"/>
    <property type="match status" value="1"/>
</dbReference>
<protein>
    <submittedName>
        <fullName evidence="1">Putative Glycosyl hydrolase family 57</fullName>
    </submittedName>
</protein>
<dbReference type="Proteomes" id="UP000194003">
    <property type="component" value="Unassembled WGS sequence"/>
</dbReference>
<dbReference type="OrthoDB" id="5507260at2"/>
<accession>A0A1Y2K3Q9</accession>
<dbReference type="SUPFAM" id="SSF88713">
    <property type="entry name" value="Glycoside hydrolase/deacetylase"/>
    <property type="match status" value="1"/>
</dbReference>
<gene>
    <name evidence="1" type="ORF">MAIT1_03794</name>
</gene>
<proteinExistence type="predicted"/>
<evidence type="ECO:0000313" key="2">
    <source>
        <dbReference type="Proteomes" id="UP000194003"/>
    </source>
</evidence>
<keyword evidence="1" id="KW-0378">Hydrolase</keyword>
<dbReference type="GO" id="GO:0016787">
    <property type="term" value="F:hydrolase activity"/>
    <property type="evidence" value="ECO:0007669"/>
    <property type="project" value="UniProtKB-KW"/>
</dbReference>
<sequence length="339" mass="37942">MPQAEGLQGLGGSVDPKTPWNLYGLESAVDLHAIESALLNVRDSAGRPACITANFILANPDLRRMRREGGDAFHVIPITQGFPEPWDDVLLPEYRRLAQSGVFDPCFHGFTHFSDHLYRQAMRQGGDLANRLRALAERDIPYLASYTPELNFALCQRQGGFEQPMEEAVQAAWFAQGMALFQEAFGRAPLSACFPGYRGDAVSVALAASYGVKGVQWFGGALPEERDGMLHLARNLEFEPALKATDLDAILAQARDLVSAGLPLIISTHSINFISRHVNQRDRSLALLTELLSRLKQAFPDILFSHDSEFVTRYHQRDAEWWRAPTWGERRARLVWLAR</sequence>
<dbReference type="GO" id="GO:0005975">
    <property type="term" value="P:carbohydrate metabolic process"/>
    <property type="evidence" value="ECO:0007669"/>
    <property type="project" value="InterPro"/>
</dbReference>
<reference evidence="1 2" key="1">
    <citation type="journal article" date="2016" name="BMC Genomics">
        <title>Combined genomic and structural analyses of a cultured magnetotactic bacterium reveals its niche adaptation to a dynamic environment.</title>
        <authorList>
            <person name="Araujo A.C."/>
            <person name="Morillo V."/>
            <person name="Cypriano J."/>
            <person name="Teixeira L.C."/>
            <person name="Leao P."/>
            <person name="Lyra S."/>
            <person name="Almeida L.G."/>
            <person name="Bazylinski D.A."/>
            <person name="Vasconcellos A.T."/>
            <person name="Abreu F."/>
            <person name="Lins U."/>
        </authorList>
    </citation>
    <scope>NUCLEOTIDE SEQUENCE [LARGE SCALE GENOMIC DNA]</scope>
    <source>
        <strain evidence="1 2">IT-1</strain>
    </source>
</reference>
<dbReference type="RefSeq" id="WP_085442084.1">
    <property type="nucleotide sequence ID" value="NZ_LVJN01000019.1"/>
</dbReference>
<dbReference type="AlphaFoldDB" id="A0A1Y2K3Q9"/>
<dbReference type="STRING" id="1434232.MAIT1_03794"/>
<keyword evidence="2" id="KW-1185">Reference proteome</keyword>
<dbReference type="InterPro" id="IPR011330">
    <property type="entry name" value="Glyco_hydro/deAcase_b/a-brl"/>
</dbReference>